<accession>A0A6C0JHQ2</accession>
<sequence length="83" mass="9929">MLKCASDKYYIIRFRNTLLRLYISSDKKKVINEYSNKIAIKTKNKAVTYYNKVLSKYYDYNLFYNALTEEEKAIIEAIISLCY</sequence>
<evidence type="ECO:0000313" key="1">
    <source>
        <dbReference type="EMBL" id="QHU04350.1"/>
    </source>
</evidence>
<proteinExistence type="predicted"/>
<dbReference type="EMBL" id="MN740396">
    <property type="protein sequence ID" value="QHU04350.1"/>
    <property type="molecule type" value="Genomic_DNA"/>
</dbReference>
<dbReference type="AlphaFoldDB" id="A0A6C0JHQ2"/>
<reference evidence="1" key="1">
    <citation type="journal article" date="2020" name="Nature">
        <title>Giant virus diversity and host interactions through global metagenomics.</title>
        <authorList>
            <person name="Schulz F."/>
            <person name="Roux S."/>
            <person name="Paez-Espino D."/>
            <person name="Jungbluth S."/>
            <person name="Walsh D.A."/>
            <person name="Denef V.J."/>
            <person name="McMahon K.D."/>
            <person name="Konstantinidis K.T."/>
            <person name="Eloe-Fadrosh E.A."/>
            <person name="Kyrpides N.C."/>
            <person name="Woyke T."/>
        </authorList>
    </citation>
    <scope>NUCLEOTIDE SEQUENCE</scope>
    <source>
        <strain evidence="1">GVMAG-M-3300027708-39</strain>
    </source>
</reference>
<protein>
    <submittedName>
        <fullName evidence="1">Uncharacterized protein</fullName>
    </submittedName>
</protein>
<organism evidence="1">
    <name type="scientific">viral metagenome</name>
    <dbReference type="NCBI Taxonomy" id="1070528"/>
    <lineage>
        <taxon>unclassified sequences</taxon>
        <taxon>metagenomes</taxon>
        <taxon>organismal metagenomes</taxon>
    </lineage>
</organism>
<name>A0A6C0JHQ2_9ZZZZ</name>